<sequence length="125" mass="13771">MPPNSVTGHTVASRAGFFIIFFFSRMQCFFLTWPYMCLGDVAEDFCVCAWKRTTGSQSLTWKRLGVLFGEGGGGGDMVGVDAARPDGEGRGTGEVLLGWGEVTWRDLRLRFAVFFWGLNVGLRGC</sequence>
<dbReference type="Proteomes" id="UP000240760">
    <property type="component" value="Unassembled WGS sequence"/>
</dbReference>
<name>A0A2T4BWI7_TRILO</name>
<evidence type="ECO:0000313" key="2">
    <source>
        <dbReference type="Proteomes" id="UP000240760"/>
    </source>
</evidence>
<dbReference type="EMBL" id="KZ679138">
    <property type="protein sequence ID" value="PTB73657.1"/>
    <property type="molecule type" value="Genomic_DNA"/>
</dbReference>
<gene>
    <name evidence="1" type="ORF">M440DRAFT_136505</name>
</gene>
<dbReference type="AlphaFoldDB" id="A0A2T4BWI7"/>
<reference evidence="1 2" key="1">
    <citation type="submission" date="2016-07" db="EMBL/GenBank/DDBJ databases">
        <title>Multiple horizontal gene transfer events from other fungi enriched the ability of initially mycotrophic Trichoderma (Ascomycota) to feed on dead plant biomass.</title>
        <authorList>
            <consortium name="DOE Joint Genome Institute"/>
            <person name="Aerts A."/>
            <person name="Atanasova L."/>
            <person name="Chenthamara K."/>
            <person name="Zhang J."/>
            <person name="Grujic M."/>
            <person name="Henrissat B."/>
            <person name="Kuo A."/>
            <person name="Salamov A."/>
            <person name="Lipzen A."/>
            <person name="Labutti K."/>
            <person name="Barry K."/>
            <person name="Miao Y."/>
            <person name="Rahimi M.J."/>
            <person name="Shen Q."/>
            <person name="Grigoriev I.V."/>
            <person name="Kubicek C.P."/>
            <person name="Druzhinina I.S."/>
        </authorList>
    </citation>
    <scope>NUCLEOTIDE SEQUENCE [LARGE SCALE GENOMIC DNA]</scope>
    <source>
        <strain evidence="1 2">ATCC 18648</strain>
    </source>
</reference>
<organism evidence="1 2">
    <name type="scientific">Trichoderma longibrachiatum ATCC 18648</name>
    <dbReference type="NCBI Taxonomy" id="983965"/>
    <lineage>
        <taxon>Eukaryota</taxon>
        <taxon>Fungi</taxon>
        <taxon>Dikarya</taxon>
        <taxon>Ascomycota</taxon>
        <taxon>Pezizomycotina</taxon>
        <taxon>Sordariomycetes</taxon>
        <taxon>Hypocreomycetidae</taxon>
        <taxon>Hypocreales</taxon>
        <taxon>Hypocreaceae</taxon>
        <taxon>Trichoderma</taxon>
    </lineage>
</organism>
<keyword evidence="2" id="KW-1185">Reference proteome</keyword>
<proteinExistence type="predicted"/>
<protein>
    <submittedName>
        <fullName evidence="1">Uncharacterized protein</fullName>
    </submittedName>
</protein>
<evidence type="ECO:0000313" key="1">
    <source>
        <dbReference type="EMBL" id="PTB73657.1"/>
    </source>
</evidence>
<accession>A0A2T4BWI7</accession>